<evidence type="ECO:0000256" key="2">
    <source>
        <dbReference type="SAM" id="Phobius"/>
    </source>
</evidence>
<keyword evidence="2" id="KW-0812">Transmembrane</keyword>
<feature type="region of interest" description="Disordered" evidence="1">
    <location>
        <begin position="136"/>
        <end position="155"/>
    </location>
</feature>
<name>L9KP94_TUPCH</name>
<dbReference type="Proteomes" id="UP000011518">
    <property type="component" value="Unassembled WGS sequence"/>
</dbReference>
<evidence type="ECO:0000256" key="1">
    <source>
        <dbReference type="SAM" id="MobiDB-lite"/>
    </source>
</evidence>
<accession>L9KP94</accession>
<keyword evidence="2" id="KW-0472">Membrane</keyword>
<feature type="transmembrane region" description="Helical" evidence="2">
    <location>
        <begin position="51"/>
        <end position="76"/>
    </location>
</feature>
<keyword evidence="4" id="KW-1185">Reference proteome</keyword>
<keyword evidence="2" id="KW-1133">Transmembrane helix</keyword>
<reference evidence="4" key="1">
    <citation type="submission" date="2012-07" db="EMBL/GenBank/DDBJ databases">
        <title>Genome of the Chinese tree shrew, a rising model animal genetically related to primates.</title>
        <authorList>
            <person name="Zhang G."/>
            <person name="Fan Y."/>
            <person name="Yao Y."/>
            <person name="Huang Z."/>
        </authorList>
    </citation>
    <scope>NUCLEOTIDE SEQUENCE [LARGE SCALE GENOMIC DNA]</scope>
</reference>
<proteinExistence type="predicted"/>
<protein>
    <submittedName>
        <fullName evidence="3">Synaptotagmin-11</fullName>
    </submittedName>
</protein>
<dbReference type="AlphaFoldDB" id="L9KP94"/>
<dbReference type="EMBL" id="KB320722">
    <property type="protein sequence ID" value="ELW64601.1"/>
    <property type="molecule type" value="Genomic_DNA"/>
</dbReference>
<organism evidence="3 4">
    <name type="scientific">Tupaia chinensis</name>
    <name type="common">Chinese tree shrew</name>
    <name type="synonym">Tupaia belangeri chinensis</name>
    <dbReference type="NCBI Taxonomy" id="246437"/>
    <lineage>
        <taxon>Eukaryota</taxon>
        <taxon>Metazoa</taxon>
        <taxon>Chordata</taxon>
        <taxon>Craniata</taxon>
        <taxon>Vertebrata</taxon>
        <taxon>Euteleostomi</taxon>
        <taxon>Mammalia</taxon>
        <taxon>Eutheria</taxon>
        <taxon>Euarchontoglires</taxon>
        <taxon>Scandentia</taxon>
        <taxon>Tupaiidae</taxon>
        <taxon>Tupaia</taxon>
    </lineage>
</organism>
<evidence type="ECO:0000313" key="4">
    <source>
        <dbReference type="Proteomes" id="UP000011518"/>
    </source>
</evidence>
<dbReference type="InParanoid" id="L9KP94"/>
<gene>
    <name evidence="3" type="ORF">TREES_T100018579</name>
</gene>
<reference evidence="4" key="2">
    <citation type="journal article" date="2013" name="Nat. Commun.">
        <title>Genome of the Chinese tree shrew.</title>
        <authorList>
            <person name="Fan Y."/>
            <person name="Huang Z.Y."/>
            <person name="Cao C.C."/>
            <person name="Chen C.S."/>
            <person name="Chen Y.X."/>
            <person name="Fan D.D."/>
            <person name="He J."/>
            <person name="Hou H.L."/>
            <person name="Hu L."/>
            <person name="Hu X.T."/>
            <person name="Jiang X.T."/>
            <person name="Lai R."/>
            <person name="Lang Y.S."/>
            <person name="Liang B."/>
            <person name="Liao S.G."/>
            <person name="Mu D."/>
            <person name="Ma Y.Y."/>
            <person name="Niu Y.Y."/>
            <person name="Sun X.Q."/>
            <person name="Xia J.Q."/>
            <person name="Xiao J."/>
            <person name="Xiong Z.Q."/>
            <person name="Xu L."/>
            <person name="Yang L."/>
            <person name="Zhang Y."/>
            <person name="Zhao W."/>
            <person name="Zhao X.D."/>
            <person name="Zheng Y.T."/>
            <person name="Zhou J.M."/>
            <person name="Zhu Y.B."/>
            <person name="Zhang G.J."/>
            <person name="Wang J."/>
            <person name="Yao Y.G."/>
        </authorList>
    </citation>
    <scope>NUCLEOTIDE SEQUENCE [LARGE SCALE GENOMIC DNA]</scope>
</reference>
<evidence type="ECO:0000313" key="3">
    <source>
        <dbReference type="EMBL" id="ELW64601.1"/>
    </source>
</evidence>
<dbReference type="STRING" id="246437.L9KP94"/>
<sequence>MTLKMSSTTAAAALTRVPQNSLPIAKAFIATASDYHMADIANILPSFDVSPVVAGLIGASVLVVCVSVTVFVWTCCHQEAEKKHKTPSYKFIRGLKGISIYPETFSKEKIIKVRRNKDGPKRESNHENLLIHAAEAGLLGHNKSPGGPSSGPCTD</sequence>